<dbReference type="Proteomes" id="UP000518892">
    <property type="component" value="Unassembled WGS sequence"/>
</dbReference>
<accession>A0A7W5ETN8</accession>
<dbReference type="AlphaFoldDB" id="A0A7W5ETN8"/>
<keyword evidence="2" id="KW-1185">Reference proteome</keyword>
<dbReference type="InterPro" id="IPR036249">
    <property type="entry name" value="Thioredoxin-like_sf"/>
</dbReference>
<gene>
    <name evidence="1" type="ORF">FHR97_000969</name>
</gene>
<reference evidence="1 2" key="1">
    <citation type="submission" date="2020-08" db="EMBL/GenBank/DDBJ databases">
        <title>Genomic Encyclopedia of Type Strains, Phase III (KMG-III): the genomes of soil and plant-associated and newly described type strains.</title>
        <authorList>
            <person name="Whitman W."/>
        </authorList>
    </citation>
    <scope>NUCLEOTIDE SEQUENCE [LARGE SCALE GENOMIC DNA]</scope>
    <source>
        <strain evidence="1 2">CECT 7744</strain>
    </source>
</reference>
<dbReference type="CDD" id="cd03025">
    <property type="entry name" value="DsbA_FrnE_like"/>
    <property type="match status" value="1"/>
</dbReference>
<dbReference type="PANTHER" id="PTHR13887:SF51">
    <property type="entry name" value="DSBA FAMILY PROTEIN"/>
    <property type="match status" value="1"/>
</dbReference>
<evidence type="ECO:0000313" key="1">
    <source>
        <dbReference type="EMBL" id="MBB3230135.1"/>
    </source>
</evidence>
<sequence>MVNDHTPPSRPGSSGAVTLHYILDPLCGWCYAVAPLIQAAHELLPIQLHAGGMMAGPNRRPVTPQLRQMVEQHDRRIARLSGQPFGEAYRDGLLCDQSAVFDSEPPIIAILAADECAGRGLDLLARMQTAHYVEGRRISDPTVLHALALDIGLDGFAFDAAYATQQGEPTRAHIRASRERLARVDGAGFPTLVLEREGRYEVMDIMGYLGQPSAWLSRLAEVSRSDS</sequence>
<proteinExistence type="predicted"/>
<protein>
    <recommendedName>
        <fullName evidence="3">DsbA family protein</fullName>
    </recommendedName>
</protein>
<dbReference type="PANTHER" id="PTHR13887">
    <property type="entry name" value="GLUTATHIONE S-TRANSFERASE KAPPA"/>
    <property type="match status" value="1"/>
</dbReference>
<name>A0A7W5ETN8_9GAMM</name>
<dbReference type="Gene3D" id="3.40.30.10">
    <property type="entry name" value="Glutaredoxin"/>
    <property type="match status" value="1"/>
</dbReference>
<evidence type="ECO:0008006" key="3">
    <source>
        <dbReference type="Google" id="ProtNLM"/>
    </source>
</evidence>
<dbReference type="EMBL" id="JACHXR010000002">
    <property type="protein sequence ID" value="MBB3230135.1"/>
    <property type="molecule type" value="Genomic_DNA"/>
</dbReference>
<evidence type="ECO:0000313" key="2">
    <source>
        <dbReference type="Proteomes" id="UP000518892"/>
    </source>
</evidence>
<dbReference type="SUPFAM" id="SSF52833">
    <property type="entry name" value="Thioredoxin-like"/>
    <property type="match status" value="1"/>
</dbReference>
<comment type="caution">
    <text evidence="1">The sequence shown here is derived from an EMBL/GenBank/DDBJ whole genome shotgun (WGS) entry which is preliminary data.</text>
</comment>
<organism evidence="1 2">
    <name type="scientific">Halomonas stenophila</name>
    <dbReference type="NCBI Taxonomy" id="795312"/>
    <lineage>
        <taxon>Bacteria</taxon>
        <taxon>Pseudomonadati</taxon>
        <taxon>Pseudomonadota</taxon>
        <taxon>Gammaproteobacteria</taxon>
        <taxon>Oceanospirillales</taxon>
        <taxon>Halomonadaceae</taxon>
        <taxon>Halomonas</taxon>
    </lineage>
</organism>
<dbReference type="RefSeq" id="WP_183382639.1">
    <property type="nucleotide sequence ID" value="NZ_JACHXR010000002.1"/>
</dbReference>